<dbReference type="AlphaFoldDB" id="A0AAP0KK35"/>
<evidence type="ECO:0000256" key="1">
    <source>
        <dbReference type="ARBA" id="ARBA00009861"/>
    </source>
</evidence>
<reference evidence="4 5" key="1">
    <citation type="submission" date="2024-01" db="EMBL/GenBank/DDBJ databases">
        <title>Genome assemblies of Stephania.</title>
        <authorList>
            <person name="Yang L."/>
        </authorList>
    </citation>
    <scope>NUCLEOTIDE SEQUENCE [LARGE SCALE GENOMIC DNA]</scope>
    <source>
        <strain evidence="4">QJT</strain>
        <tissue evidence="4">Leaf</tissue>
    </source>
</reference>
<keyword evidence="2" id="KW-0808">Transferase</keyword>
<dbReference type="Pfam" id="PF02458">
    <property type="entry name" value="Transferase"/>
    <property type="match status" value="1"/>
</dbReference>
<proteinExistence type="inferred from homology"/>
<evidence type="ECO:0000256" key="2">
    <source>
        <dbReference type="ARBA" id="ARBA00022679"/>
    </source>
</evidence>
<evidence type="ECO:0000313" key="5">
    <source>
        <dbReference type="Proteomes" id="UP001417504"/>
    </source>
</evidence>
<keyword evidence="5" id="KW-1185">Reference proteome</keyword>
<dbReference type="Proteomes" id="UP001417504">
    <property type="component" value="Unassembled WGS sequence"/>
</dbReference>
<accession>A0AAP0KK35</accession>
<name>A0AAP0KK35_9MAGN</name>
<sequence length="450" mass="49784">MDGFSVRKLLGTMVRPSEPTPSGSLNLSVIDKAPELRHHVRVLFVFKYGNEKSAEVIKEAVSKALVPYYPLAGRLQEPSTGGGGGGGGGELHIFCTGEGVWFIESYAECTLADVNYIDDAPLHIQEKLLPDSIPEVMTQDPIVLIQMTRFKCEGFVLGLIFSHSVCDGVGASQFLNAVGEFARGLDRPSIDPVWLRNQVIPSPSTERLTPAPPPPPLMPHYQLKYAIFDMPADKIDQLKRHFSNLIGKACSTFEVLTAGLWRSRTRAIIDLPNRSSMVKLVFYADIRRLLNPPAPPGFYGNCIFPITVTVPGKWLVKASLVEVVQVIKEGKAKLPSCMNKWINCSSEGGRAHEDVDDDLIILDDEPYNTPFDYATLRVSDGGRLGLDSINFGWGEPLHAFLAGLSPTMKMHPFCLLWAPPKPKTGIRLRTWCVEESHLPSLQYELTKMVE</sequence>
<keyword evidence="3" id="KW-0012">Acyltransferase</keyword>
<dbReference type="EMBL" id="JBBNAE010000001">
    <property type="protein sequence ID" value="KAK9154048.1"/>
    <property type="molecule type" value="Genomic_DNA"/>
</dbReference>
<dbReference type="PANTHER" id="PTHR31147">
    <property type="entry name" value="ACYL TRANSFERASE 4"/>
    <property type="match status" value="1"/>
</dbReference>
<dbReference type="Gene3D" id="3.30.559.10">
    <property type="entry name" value="Chloramphenicol acetyltransferase-like domain"/>
    <property type="match status" value="2"/>
</dbReference>
<organism evidence="4 5">
    <name type="scientific">Stephania japonica</name>
    <dbReference type="NCBI Taxonomy" id="461633"/>
    <lineage>
        <taxon>Eukaryota</taxon>
        <taxon>Viridiplantae</taxon>
        <taxon>Streptophyta</taxon>
        <taxon>Embryophyta</taxon>
        <taxon>Tracheophyta</taxon>
        <taxon>Spermatophyta</taxon>
        <taxon>Magnoliopsida</taxon>
        <taxon>Ranunculales</taxon>
        <taxon>Menispermaceae</taxon>
        <taxon>Menispermoideae</taxon>
        <taxon>Cissampelideae</taxon>
        <taxon>Stephania</taxon>
    </lineage>
</organism>
<comment type="caution">
    <text evidence="4">The sequence shown here is derived from an EMBL/GenBank/DDBJ whole genome shotgun (WGS) entry which is preliminary data.</text>
</comment>
<dbReference type="InterPro" id="IPR023213">
    <property type="entry name" value="CAT-like_dom_sf"/>
</dbReference>
<dbReference type="InterPro" id="IPR050898">
    <property type="entry name" value="Plant_acyltransferase"/>
</dbReference>
<comment type="similarity">
    <text evidence="1">Belongs to the plant acyltransferase family.</text>
</comment>
<dbReference type="PANTHER" id="PTHR31147:SF1">
    <property type="entry name" value="ACYL TRANSFERASE 4"/>
    <property type="match status" value="1"/>
</dbReference>
<dbReference type="GO" id="GO:0016746">
    <property type="term" value="F:acyltransferase activity"/>
    <property type="evidence" value="ECO:0007669"/>
    <property type="project" value="UniProtKB-KW"/>
</dbReference>
<gene>
    <name evidence="4" type="ORF">Sjap_001528</name>
</gene>
<protein>
    <submittedName>
        <fullName evidence="4">Uncharacterized protein</fullName>
    </submittedName>
</protein>
<evidence type="ECO:0000256" key="3">
    <source>
        <dbReference type="ARBA" id="ARBA00023315"/>
    </source>
</evidence>
<evidence type="ECO:0000313" key="4">
    <source>
        <dbReference type="EMBL" id="KAK9154048.1"/>
    </source>
</evidence>